<protein>
    <submittedName>
        <fullName evidence="4">Oxidoreductase</fullName>
    </submittedName>
</protein>
<evidence type="ECO:0000256" key="1">
    <source>
        <dbReference type="ARBA" id="ARBA00022857"/>
    </source>
</evidence>
<evidence type="ECO:0000256" key="2">
    <source>
        <dbReference type="ARBA" id="ARBA00023002"/>
    </source>
</evidence>
<dbReference type="InterPro" id="IPR045312">
    <property type="entry name" value="PCBER-like"/>
</dbReference>
<dbReference type="Gene3D" id="3.90.25.10">
    <property type="entry name" value="UDP-galactose 4-epimerase, domain 1"/>
    <property type="match status" value="1"/>
</dbReference>
<proteinExistence type="predicted"/>
<dbReference type="OrthoDB" id="5283654at2759"/>
<dbReference type="PANTHER" id="PTHR47706:SF6">
    <property type="entry name" value="NMRA-LIKE FAMILY PROTEIN (AFU_ORTHOLOGUE AFUA_6G00280)"/>
    <property type="match status" value="1"/>
</dbReference>
<keyword evidence="2" id="KW-0560">Oxidoreductase</keyword>
<dbReference type="Gene3D" id="3.40.50.720">
    <property type="entry name" value="NAD(P)-binding Rossmann-like Domain"/>
    <property type="match status" value="1"/>
</dbReference>
<dbReference type="AlphaFoldDB" id="A0A9P8CAS0"/>
<keyword evidence="1" id="KW-0521">NADP</keyword>
<name>A0A9P8CAS0_9HELO</name>
<dbReference type="InterPro" id="IPR008030">
    <property type="entry name" value="NmrA-like"/>
</dbReference>
<evidence type="ECO:0000313" key="4">
    <source>
        <dbReference type="EMBL" id="KAG9238441.1"/>
    </source>
</evidence>
<comment type="caution">
    <text evidence="4">The sequence shown here is derived from an EMBL/GenBank/DDBJ whole genome shotgun (WGS) entry which is preliminary data.</text>
</comment>
<evidence type="ECO:0000259" key="3">
    <source>
        <dbReference type="Pfam" id="PF05368"/>
    </source>
</evidence>
<dbReference type="InterPro" id="IPR036291">
    <property type="entry name" value="NAD(P)-bd_dom_sf"/>
</dbReference>
<feature type="domain" description="NmrA-like" evidence="3">
    <location>
        <begin position="4"/>
        <end position="270"/>
    </location>
</feature>
<evidence type="ECO:0000313" key="5">
    <source>
        <dbReference type="Proteomes" id="UP000824998"/>
    </source>
</evidence>
<dbReference type="Proteomes" id="UP000824998">
    <property type="component" value="Unassembled WGS sequence"/>
</dbReference>
<dbReference type="InterPro" id="IPR051609">
    <property type="entry name" value="NmrA/Isoflavone_reductase-like"/>
</dbReference>
<gene>
    <name evidence="4" type="ORF">BJ875DRAFT_367956</name>
</gene>
<organism evidence="4 5">
    <name type="scientific">Amylocarpus encephaloides</name>
    <dbReference type="NCBI Taxonomy" id="45428"/>
    <lineage>
        <taxon>Eukaryota</taxon>
        <taxon>Fungi</taxon>
        <taxon>Dikarya</taxon>
        <taxon>Ascomycota</taxon>
        <taxon>Pezizomycotina</taxon>
        <taxon>Leotiomycetes</taxon>
        <taxon>Helotiales</taxon>
        <taxon>Helotiales incertae sedis</taxon>
        <taxon>Amylocarpus</taxon>
    </lineage>
</organism>
<accession>A0A9P8CAS0</accession>
<dbReference type="EMBL" id="MU251370">
    <property type="protein sequence ID" value="KAG9238441.1"/>
    <property type="molecule type" value="Genomic_DNA"/>
</dbReference>
<dbReference type="CDD" id="cd05259">
    <property type="entry name" value="PCBER_SDR_a"/>
    <property type="match status" value="1"/>
</dbReference>
<sequence>MSPKNILVLGLGELGLQIVTSLAKSKPSSTSLTVLLRPSTLNSPPASKQAELSSLASLSVKFLPGDVVHTPESDLPILFGPFDLIICALGFASPSGGLQLKISRAVIAAGVETYYPWQFGVDYELVGRGSAQPVWDEQLDVRELLGGQSKTKWVIVSTGLFTSFLFEEFFGVVVKDDGGKGVKVRALGDWGNGVCVTTPEDIGRLTASVVFDGEERGKGGEVVYTAGDSITYEGLADLLEKEMGGEVERVLWTVEHLQKELNEDPENTVMKYRVAFAVGKGVRWPMEQTYNYQKSIKTVDVKEYIQSRVKAKLV</sequence>
<dbReference type="SUPFAM" id="SSF51735">
    <property type="entry name" value="NAD(P)-binding Rossmann-fold domains"/>
    <property type="match status" value="1"/>
</dbReference>
<dbReference type="GO" id="GO:0016491">
    <property type="term" value="F:oxidoreductase activity"/>
    <property type="evidence" value="ECO:0007669"/>
    <property type="project" value="UniProtKB-KW"/>
</dbReference>
<keyword evidence="5" id="KW-1185">Reference proteome</keyword>
<dbReference type="Pfam" id="PF05368">
    <property type="entry name" value="NmrA"/>
    <property type="match status" value="1"/>
</dbReference>
<dbReference type="PANTHER" id="PTHR47706">
    <property type="entry name" value="NMRA-LIKE FAMILY PROTEIN"/>
    <property type="match status" value="1"/>
</dbReference>
<reference evidence="4" key="1">
    <citation type="journal article" date="2021" name="IMA Fungus">
        <title>Genomic characterization of three marine fungi, including Emericellopsis atlantica sp. nov. with signatures of a generalist lifestyle and marine biomass degradation.</title>
        <authorList>
            <person name="Hagestad O.C."/>
            <person name="Hou L."/>
            <person name="Andersen J.H."/>
            <person name="Hansen E.H."/>
            <person name="Altermark B."/>
            <person name="Li C."/>
            <person name="Kuhnert E."/>
            <person name="Cox R.J."/>
            <person name="Crous P.W."/>
            <person name="Spatafora J.W."/>
            <person name="Lail K."/>
            <person name="Amirebrahimi M."/>
            <person name="Lipzen A."/>
            <person name="Pangilinan J."/>
            <person name="Andreopoulos W."/>
            <person name="Hayes R.D."/>
            <person name="Ng V."/>
            <person name="Grigoriev I.V."/>
            <person name="Jackson S.A."/>
            <person name="Sutton T.D.S."/>
            <person name="Dobson A.D.W."/>
            <person name="Rama T."/>
        </authorList>
    </citation>
    <scope>NUCLEOTIDE SEQUENCE</scope>
    <source>
        <strain evidence="4">TRa018bII</strain>
    </source>
</reference>